<evidence type="ECO:0000256" key="3">
    <source>
        <dbReference type="SAM" id="Phobius"/>
    </source>
</evidence>
<dbReference type="GO" id="GO:0003924">
    <property type="term" value="F:GTPase activity"/>
    <property type="evidence" value="ECO:0007669"/>
    <property type="project" value="InterPro"/>
</dbReference>
<dbReference type="Pfam" id="PF00009">
    <property type="entry name" value="GTP_EFTU"/>
    <property type="match status" value="1"/>
</dbReference>
<evidence type="ECO:0000313" key="5">
    <source>
        <dbReference type="EMBL" id="HGS05288.1"/>
    </source>
</evidence>
<dbReference type="AlphaFoldDB" id="A0A7V4G8F7"/>
<comment type="caution">
    <text evidence="5">The sequence shown here is derived from an EMBL/GenBank/DDBJ whole genome shotgun (WGS) entry which is preliminary data.</text>
</comment>
<protein>
    <recommendedName>
        <fullName evidence="4">Tr-type G domain-containing protein</fullName>
    </recommendedName>
</protein>
<gene>
    <name evidence="5" type="ORF">ENT08_06065</name>
</gene>
<dbReference type="SUPFAM" id="SSF52540">
    <property type="entry name" value="P-loop containing nucleoside triphosphate hydrolases"/>
    <property type="match status" value="1"/>
</dbReference>
<keyword evidence="1" id="KW-0547">Nucleotide-binding</keyword>
<feature type="transmembrane region" description="Helical" evidence="3">
    <location>
        <begin position="125"/>
        <end position="147"/>
    </location>
</feature>
<reference evidence="5" key="1">
    <citation type="journal article" date="2020" name="mSystems">
        <title>Genome- and Community-Level Interaction Insights into Carbon Utilization and Element Cycling Functions of Hydrothermarchaeota in Hydrothermal Sediment.</title>
        <authorList>
            <person name="Zhou Z."/>
            <person name="Liu Y."/>
            <person name="Xu W."/>
            <person name="Pan J."/>
            <person name="Luo Z.H."/>
            <person name="Li M."/>
        </authorList>
    </citation>
    <scope>NUCLEOTIDE SEQUENCE [LARGE SCALE GENOMIC DNA]</scope>
    <source>
        <strain evidence="5">SpSt-548</strain>
    </source>
</reference>
<sequence length="148" mass="15359">MSGKAAHIRTLAFIGHSGCGKTSVAEALLFAAGATTRLGKVDDGSSVLDFEPEEIKRKITISSAFHHYTWKKHTVYLADTPGDDNFLADTRAVLHVVDGAVGALADATVELGEAVRNPASGRIRIYVAVALGCVVVGVAGTIAVVLAT</sequence>
<evidence type="ECO:0000259" key="4">
    <source>
        <dbReference type="Pfam" id="PF00009"/>
    </source>
</evidence>
<proteinExistence type="predicted"/>
<dbReference type="PANTHER" id="PTHR43261">
    <property type="entry name" value="TRANSLATION ELONGATION FACTOR G-RELATED"/>
    <property type="match status" value="1"/>
</dbReference>
<dbReference type="InterPro" id="IPR000795">
    <property type="entry name" value="T_Tr_GTP-bd_dom"/>
</dbReference>
<feature type="domain" description="Tr-type G" evidence="4">
    <location>
        <begin position="7"/>
        <end position="102"/>
    </location>
</feature>
<keyword evidence="3" id="KW-0472">Membrane</keyword>
<name>A0A7V4G8F7_9BACT</name>
<evidence type="ECO:0000256" key="2">
    <source>
        <dbReference type="ARBA" id="ARBA00023134"/>
    </source>
</evidence>
<dbReference type="Gene3D" id="3.40.50.300">
    <property type="entry name" value="P-loop containing nucleotide triphosphate hydrolases"/>
    <property type="match status" value="2"/>
</dbReference>
<dbReference type="InterPro" id="IPR027417">
    <property type="entry name" value="P-loop_NTPase"/>
</dbReference>
<dbReference type="PANTHER" id="PTHR43261:SF7">
    <property type="entry name" value="ELONGATION FACTOR G-LIKE PROTEIN"/>
    <property type="match status" value="1"/>
</dbReference>
<keyword evidence="3" id="KW-0812">Transmembrane</keyword>
<keyword evidence="2" id="KW-0342">GTP-binding</keyword>
<dbReference type="GO" id="GO:0032790">
    <property type="term" value="P:ribosome disassembly"/>
    <property type="evidence" value="ECO:0007669"/>
    <property type="project" value="TreeGrafter"/>
</dbReference>
<keyword evidence="3" id="KW-1133">Transmembrane helix</keyword>
<dbReference type="GO" id="GO:0005525">
    <property type="term" value="F:GTP binding"/>
    <property type="evidence" value="ECO:0007669"/>
    <property type="project" value="UniProtKB-KW"/>
</dbReference>
<organism evidence="5">
    <name type="scientific">Desulfobacca acetoxidans</name>
    <dbReference type="NCBI Taxonomy" id="60893"/>
    <lineage>
        <taxon>Bacteria</taxon>
        <taxon>Pseudomonadati</taxon>
        <taxon>Thermodesulfobacteriota</taxon>
        <taxon>Desulfobaccia</taxon>
        <taxon>Desulfobaccales</taxon>
        <taxon>Desulfobaccaceae</taxon>
        <taxon>Desulfobacca</taxon>
    </lineage>
</organism>
<accession>A0A7V4G8F7</accession>
<dbReference type="EMBL" id="DSXI01000356">
    <property type="protein sequence ID" value="HGS05288.1"/>
    <property type="molecule type" value="Genomic_DNA"/>
</dbReference>
<evidence type="ECO:0000256" key="1">
    <source>
        <dbReference type="ARBA" id="ARBA00022741"/>
    </source>
</evidence>